<organism evidence="2">
    <name type="scientific">Favella ehrenbergii</name>
    <dbReference type="NCBI Taxonomy" id="182087"/>
    <lineage>
        <taxon>Eukaryota</taxon>
        <taxon>Sar</taxon>
        <taxon>Alveolata</taxon>
        <taxon>Ciliophora</taxon>
        <taxon>Intramacronucleata</taxon>
        <taxon>Spirotrichea</taxon>
        <taxon>Choreotrichia</taxon>
        <taxon>Tintinnida</taxon>
        <taxon>Xystonellidae</taxon>
        <taxon>Favella</taxon>
    </lineage>
</organism>
<dbReference type="EMBL" id="HBIE01013140">
    <property type="protein sequence ID" value="CAE0309086.1"/>
    <property type="molecule type" value="Transcribed_RNA"/>
</dbReference>
<keyword evidence="1" id="KW-0175">Coiled coil</keyword>
<reference evidence="2" key="1">
    <citation type="submission" date="2021-01" db="EMBL/GenBank/DDBJ databases">
        <authorList>
            <person name="Corre E."/>
            <person name="Pelletier E."/>
            <person name="Niang G."/>
            <person name="Scheremetjew M."/>
            <person name="Finn R."/>
            <person name="Kale V."/>
            <person name="Holt S."/>
            <person name="Cochrane G."/>
            <person name="Meng A."/>
            <person name="Brown T."/>
            <person name="Cohen L."/>
        </authorList>
    </citation>
    <scope>NUCLEOTIDE SEQUENCE</scope>
    <source>
        <strain evidence="2">Fehren 1</strain>
    </source>
</reference>
<name>A0A7S3HZK3_9SPIT</name>
<proteinExistence type="predicted"/>
<evidence type="ECO:0000256" key="1">
    <source>
        <dbReference type="SAM" id="Coils"/>
    </source>
</evidence>
<gene>
    <name evidence="2" type="ORF">FEHR0123_LOCUS3998</name>
</gene>
<accession>A0A7S3HZK3</accession>
<sequence length="113" mass="12791">MMTGANPICDASGYRDKVFRVYPNLLALDGVRKAVAMDVNMQDAIPEEEEVKADYDTSAAAWYDNTGEIQNPNNALAVRYESSITLKREEKELQAQLNEMNDLLRKKTNILTY</sequence>
<protein>
    <submittedName>
        <fullName evidence="2">Uncharacterized protein</fullName>
    </submittedName>
</protein>
<feature type="coiled-coil region" evidence="1">
    <location>
        <begin position="83"/>
        <end position="110"/>
    </location>
</feature>
<dbReference type="AlphaFoldDB" id="A0A7S3HZK3"/>
<evidence type="ECO:0000313" key="2">
    <source>
        <dbReference type="EMBL" id="CAE0309086.1"/>
    </source>
</evidence>